<dbReference type="GO" id="GO:0006353">
    <property type="term" value="P:DNA-templated transcription termination"/>
    <property type="evidence" value="ECO:0007669"/>
    <property type="project" value="UniProtKB-KW"/>
</dbReference>
<dbReference type="PANTHER" id="PTHR13068:SF166">
    <property type="entry name" value="TRANSCRIPTION TERMINATION FACTOR MTERF15, MITOCHONDRIAL-LIKE"/>
    <property type="match status" value="1"/>
</dbReference>
<dbReference type="OrthoDB" id="637682at2759"/>
<reference evidence="5" key="1">
    <citation type="journal article" date="2019" name="Curr. Biol.">
        <title>Genome Sequence of Striga asiatica Provides Insight into the Evolution of Plant Parasitism.</title>
        <authorList>
            <person name="Yoshida S."/>
            <person name="Kim S."/>
            <person name="Wafula E.K."/>
            <person name="Tanskanen J."/>
            <person name="Kim Y.M."/>
            <person name="Honaas L."/>
            <person name="Yang Z."/>
            <person name="Spallek T."/>
            <person name="Conn C.E."/>
            <person name="Ichihashi Y."/>
            <person name="Cheong K."/>
            <person name="Cui S."/>
            <person name="Der J.P."/>
            <person name="Gundlach H."/>
            <person name="Jiao Y."/>
            <person name="Hori C."/>
            <person name="Ishida J.K."/>
            <person name="Kasahara H."/>
            <person name="Kiba T."/>
            <person name="Kim M.S."/>
            <person name="Koo N."/>
            <person name="Laohavisit A."/>
            <person name="Lee Y.H."/>
            <person name="Lumba S."/>
            <person name="McCourt P."/>
            <person name="Mortimer J.C."/>
            <person name="Mutuku J.M."/>
            <person name="Nomura T."/>
            <person name="Sasaki-Sekimoto Y."/>
            <person name="Seto Y."/>
            <person name="Wang Y."/>
            <person name="Wakatake T."/>
            <person name="Sakakibara H."/>
            <person name="Demura T."/>
            <person name="Yamaguchi S."/>
            <person name="Yoneyama K."/>
            <person name="Manabe R.I."/>
            <person name="Nelson D.C."/>
            <person name="Schulman A.H."/>
            <person name="Timko M.P."/>
            <person name="dePamphilis C.W."/>
            <person name="Choi D."/>
            <person name="Shirasu K."/>
        </authorList>
    </citation>
    <scope>NUCLEOTIDE SEQUENCE [LARGE SCALE GENOMIC DNA]</scope>
    <source>
        <strain evidence="5">cv. UVA1</strain>
    </source>
</reference>
<comment type="similarity">
    <text evidence="1">Belongs to the mTERF family.</text>
</comment>
<dbReference type="InterPro" id="IPR003690">
    <property type="entry name" value="MTERF"/>
</dbReference>
<dbReference type="PANTHER" id="PTHR13068">
    <property type="entry name" value="CGI-12 PROTEIN-RELATED"/>
    <property type="match status" value="1"/>
</dbReference>
<proteinExistence type="inferred from homology"/>
<evidence type="ECO:0000313" key="4">
    <source>
        <dbReference type="EMBL" id="GER35236.1"/>
    </source>
</evidence>
<evidence type="ECO:0000313" key="5">
    <source>
        <dbReference type="Proteomes" id="UP000325081"/>
    </source>
</evidence>
<keyword evidence="3" id="KW-0809">Transit peptide</keyword>
<dbReference type="Gene3D" id="1.25.70.10">
    <property type="entry name" value="Transcription termination factor 3, mitochondrial"/>
    <property type="match status" value="1"/>
</dbReference>
<comment type="caution">
    <text evidence="4">The sequence shown here is derived from an EMBL/GenBank/DDBJ whole genome shotgun (WGS) entry which is preliminary data.</text>
</comment>
<protein>
    <submittedName>
        <fullName evidence="4">Mitochondrial transcription termination factorfamily protein</fullName>
    </submittedName>
</protein>
<accession>A0A5A7PRG0</accession>
<keyword evidence="2" id="KW-0806">Transcription termination</keyword>
<name>A0A5A7PRG0_STRAF</name>
<dbReference type="Pfam" id="PF02536">
    <property type="entry name" value="mTERF"/>
    <property type="match status" value="2"/>
</dbReference>
<dbReference type="FunFam" id="1.25.70.10:FF:000001">
    <property type="entry name" value="Mitochondrial transcription termination factor-like"/>
    <property type="match status" value="1"/>
</dbReference>
<dbReference type="EMBL" id="BKCP01004960">
    <property type="protein sequence ID" value="GER35236.1"/>
    <property type="molecule type" value="Genomic_DNA"/>
</dbReference>
<organism evidence="4 5">
    <name type="scientific">Striga asiatica</name>
    <name type="common">Asiatic witchweed</name>
    <name type="synonym">Buchnera asiatica</name>
    <dbReference type="NCBI Taxonomy" id="4170"/>
    <lineage>
        <taxon>Eukaryota</taxon>
        <taxon>Viridiplantae</taxon>
        <taxon>Streptophyta</taxon>
        <taxon>Embryophyta</taxon>
        <taxon>Tracheophyta</taxon>
        <taxon>Spermatophyta</taxon>
        <taxon>Magnoliopsida</taxon>
        <taxon>eudicotyledons</taxon>
        <taxon>Gunneridae</taxon>
        <taxon>Pentapetalae</taxon>
        <taxon>asterids</taxon>
        <taxon>lamiids</taxon>
        <taxon>Lamiales</taxon>
        <taxon>Orobanchaceae</taxon>
        <taxon>Buchnereae</taxon>
        <taxon>Striga</taxon>
    </lineage>
</organism>
<dbReference type="GO" id="GO:0003676">
    <property type="term" value="F:nucleic acid binding"/>
    <property type="evidence" value="ECO:0007669"/>
    <property type="project" value="InterPro"/>
</dbReference>
<dbReference type="SMART" id="SM00733">
    <property type="entry name" value="Mterf"/>
    <property type="match status" value="5"/>
</dbReference>
<evidence type="ECO:0000256" key="2">
    <source>
        <dbReference type="ARBA" id="ARBA00022472"/>
    </source>
</evidence>
<keyword evidence="5" id="KW-1185">Reference proteome</keyword>
<gene>
    <name evidence="4" type="ORF">STAS_11494</name>
</gene>
<dbReference type="AlphaFoldDB" id="A0A5A7PRG0"/>
<evidence type="ECO:0000256" key="1">
    <source>
        <dbReference type="ARBA" id="ARBA00007692"/>
    </source>
</evidence>
<keyword evidence="2" id="KW-0804">Transcription</keyword>
<dbReference type="Proteomes" id="UP000325081">
    <property type="component" value="Unassembled WGS sequence"/>
</dbReference>
<keyword evidence="2" id="KW-0805">Transcription regulation</keyword>
<dbReference type="InterPro" id="IPR038538">
    <property type="entry name" value="MTERF_sf"/>
</dbReference>
<sequence>MILGFVNQSSHSRPALGHEALIPSSSTPYKYTMPPPNLPALLRTILSRPCPNQFAKFCTLKNAGPGENSPENGPVVSYLVDSCGLSPEDAIAASKKVHFGTPVKPNAFLDLLKNEGFTKPQISSIVRAKPRLLLSKPENSILPKIQFFQSSFSGVPKKDVLATISKYPFLLTMSLEQKLAPNLDYLKNLLGPEKAAALFARGSHFLTWASNQNRFISNVDHLREIGVPTSQLERAFFLCPGIFSLEHSEFRKLVQEVREMGFNPSRLIFFLAINARSGKSCLALWNRCYEVYRKWGWSRDDILGAFLKHPNCMLCSEKKITAFFEFVSRELGRDAKSVAKKPTIIFFSMEKRIVPRCTFVRDLASKGLIKEDWNLNKVLVISEKDFIESYVLPFAGEAQELCETYASRKAEAGENVSFVKLMYKLS</sequence>
<evidence type="ECO:0000256" key="3">
    <source>
        <dbReference type="ARBA" id="ARBA00022946"/>
    </source>
</evidence>